<dbReference type="InterPro" id="IPR017911">
    <property type="entry name" value="MacB-like_ATP-bd"/>
</dbReference>
<evidence type="ECO:0000313" key="5">
    <source>
        <dbReference type="EMBL" id="SDC69363.1"/>
    </source>
</evidence>
<dbReference type="InterPro" id="IPR003439">
    <property type="entry name" value="ABC_transporter-like_ATP-bd"/>
</dbReference>
<accession>A0A1G6NN87</accession>
<dbReference type="PROSITE" id="PS50893">
    <property type="entry name" value="ABC_TRANSPORTER_2"/>
    <property type="match status" value="1"/>
</dbReference>
<dbReference type="RefSeq" id="WP_093183104.1">
    <property type="nucleotide sequence ID" value="NZ_FMYH01000003.1"/>
</dbReference>
<dbReference type="InterPro" id="IPR015854">
    <property type="entry name" value="ABC_transpr_LolD-like"/>
</dbReference>
<dbReference type="CDD" id="cd03255">
    <property type="entry name" value="ABC_MJ0796_LolCDE_FtsE"/>
    <property type="match status" value="1"/>
</dbReference>
<dbReference type="SMART" id="SM00382">
    <property type="entry name" value="AAA"/>
    <property type="match status" value="1"/>
</dbReference>
<sequence>MLTLDHITLTYPDGDHDLTAVDDVSLTVSPGTATAILGPSGSGKSSLLAVASTLTRPTKGLVRIGADVVNAPADHPEATSDAASARLRRERIGIVFQQPQLIDSLTAVEQLELVAHLRGNRPRSARTRAMDLLDAVGMAPWASKRPAQLSGGQRQRTAIARAMMNSPEVLLVDEPTSALDHDRGLQIIELITALTRESGAATIIVTHDEATLGSITDRVHLVDGRISARTAGTTGTSAPAAQPARA</sequence>
<dbReference type="GO" id="GO:0005886">
    <property type="term" value="C:plasma membrane"/>
    <property type="evidence" value="ECO:0007669"/>
    <property type="project" value="TreeGrafter"/>
</dbReference>
<keyword evidence="2" id="KW-0547">Nucleotide-binding</keyword>
<reference evidence="5 6" key="1">
    <citation type="submission" date="2016-09" db="EMBL/GenBank/DDBJ databases">
        <authorList>
            <person name="Capua I."/>
            <person name="De Benedictis P."/>
            <person name="Joannis T."/>
            <person name="Lombin L.H."/>
            <person name="Cattoli G."/>
        </authorList>
    </citation>
    <scope>NUCLEOTIDE SEQUENCE [LARGE SCALE GENOMIC DNA]</scope>
    <source>
        <strain evidence="5 6">ISLP-3</strain>
    </source>
</reference>
<evidence type="ECO:0000259" key="4">
    <source>
        <dbReference type="PROSITE" id="PS50893"/>
    </source>
</evidence>
<dbReference type="Proteomes" id="UP000199039">
    <property type="component" value="Unassembled WGS sequence"/>
</dbReference>
<dbReference type="InterPro" id="IPR027417">
    <property type="entry name" value="P-loop_NTPase"/>
</dbReference>
<dbReference type="InterPro" id="IPR003593">
    <property type="entry name" value="AAA+_ATPase"/>
</dbReference>
<organism evidence="5 6">
    <name type="scientific">Sanguibacter gelidistatuariae</name>
    <dbReference type="NCBI Taxonomy" id="1814289"/>
    <lineage>
        <taxon>Bacteria</taxon>
        <taxon>Bacillati</taxon>
        <taxon>Actinomycetota</taxon>
        <taxon>Actinomycetes</taxon>
        <taxon>Micrococcales</taxon>
        <taxon>Sanguibacteraceae</taxon>
        <taxon>Sanguibacter</taxon>
    </lineage>
</organism>
<evidence type="ECO:0000256" key="1">
    <source>
        <dbReference type="ARBA" id="ARBA00022448"/>
    </source>
</evidence>
<name>A0A1G6NN87_9MICO</name>
<dbReference type="STRING" id="1814289.SAMN05216410_2190"/>
<keyword evidence="1" id="KW-0813">Transport</keyword>
<dbReference type="EMBL" id="FMYH01000003">
    <property type="protein sequence ID" value="SDC69363.1"/>
    <property type="molecule type" value="Genomic_DNA"/>
</dbReference>
<evidence type="ECO:0000256" key="3">
    <source>
        <dbReference type="ARBA" id="ARBA00022840"/>
    </source>
</evidence>
<dbReference type="PANTHER" id="PTHR24220">
    <property type="entry name" value="IMPORT ATP-BINDING PROTEIN"/>
    <property type="match status" value="1"/>
</dbReference>
<dbReference type="AlphaFoldDB" id="A0A1G6NN87"/>
<dbReference type="Gene3D" id="3.40.50.300">
    <property type="entry name" value="P-loop containing nucleotide triphosphate hydrolases"/>
    <property type="match status" value="1"/>
</dbReference>
<dbReference type="Pfam" id="PF00005">
    <property type="entry name" value="ABC_tran"/>
    <property type="match status" value="1"/>
</dbReference>
<keyword evidence="6" id="KW-1185">Reference proteome</keyword>
<evidence type="ECO:0000313" key="6">
    <source>
        <dbReference type="Proteomes" id="UP000199039"/>
    </source>
</evidence>
<dbReference type="OrthoDB" id="9802264at2"/>
<protein>
    <submittedName>
        <fullName evidence="5">Putative ABC transport system ATP-binding protein</fullName>
    </submittedName>
</protein>
<proteinExistence type="predicted"/>
<dbReference type="GO" id="GO:0005524">
    <property type="term" value="F:ATP binding"/>
    <property type="evidence" value="ECO:0007669"/>
    <property type="project" value="UniProtKB-KW"/>
</dbReference>
<feature type="domain" description="ABC transporter" evidence="4">
    <location>
        <begin position="2"/>
        <end position="244"/>
    </location>
</feature>
<keyword evidence="3 5" id="KW-0067">ATP-binding</keyword>
<dbReference type="PANTHER" id="PTHR24220:SF685">
    <property type="entry name" value="ABC TRANSPORTER RELATED"/>
    <property type="match status" value="1"/>
</dbReference>
<dbReference type="SUPFAM" id="SSF52540">
    <property type="entry name" value="P-loop containing nucleoside triphosphate hydrolases"/>
    <property type="match status" value="1"/>
</dbReference>
<evidence type="ECO:0000256" key="2">
    <source>
        <dbReference type="ARBA" id="ARBA00022741"/>
    </source>
</evidence>
<dbReference type="GO" id="GO:0016887">
    <property type="term" value="F:ATP hydrolysis activity"/>
    <property type="evidence" value="ECO:0007669"/>
    <property type="project" value="InterPro"/>
</dbReference>
<gene>
    <name evidence="5" type="ORF">SAMN05216410_2190</name>
</gene>
<dbReference type="GO" id="GO:0022857">
    <property type="term" value="F:transmembrane transporter activity"/>
    <property type="evidence" value="ECO:0007669"/>
    <property type="project" value="TreeGrafter"/>
</dbReference>